<sequence>MTRNILLLTQTRCLIQTTFAMAQADISPGQIGLVASRNPVRNPYGPAGCYCGWYLFYSSVCGHLFQKNPEYCGQKLTKLGRSGFCTTPAPQNHMTARVGQACPQCRR</sequence>
<dbReference type="GeneID" id="66064147"/>
<keyword evidence="1" id="KW-0732">Signal</keyword>
<name>A0A8E5MG40_USTVR</name>
<dbReference type="OrthoDB" id="4881596at2759"/>
<feature type="signal peptide" evidence="1">
    <location>
        <begin position="1"/>
        <end position="20"/>
    </location>
</feature>
<feature type="chain" id="PRO_5034297462" description="Secreted protein" evidence="1">
    <location>
        <begin position="21"/>
        <end position="107"/>
    </location>
</feature>
<dbReference type="Proteomes" id="UP000027002">
    <property type="component" value="Chromosome 3"/>
</dbReference>
<evidence type="ECO:0000256" key="1">
    <source>
        <dbReference type="SAM" id="SignalP"/>
    </source>
</evidence>
<dbReference type="AlphaFoldDB" id="A0A8E5MG40"/>
<proteinExistence type="predicted"/>
<keyword evidence="3" id="KW-1185">Reference proteome</keyword>
<protein>
    <recommendedName>
        <fullName evidence="4">Secreted protein</fullName>
    </recommendedName>
</protein>
<reference evidence="2" key="1">
    <citation type="submission" date="2020-03" db="EMBL/GenBank/DDBJ databases">
        <title>A mixture of massive structural variations and highly conserved coding sequences in Ustilaginoidea virens genome.</title>
        <authorList>
            <person name="Zhang K."/>
            <person name="Zhao Z."/>
            <person name="Zhang Z."/>
            <person name="Li Y."/>
            <person name="Hsiang T."/>
            <person name="Sun W."/>
        </authorList>
    </citation>
    <scope>NUCLEOTIDE SEQUENCE</scope>
    <source>
        <strain evidence="2">UV-8b</strain>
    </source>
</reference>
<evidence type="ECO:0000313" key="3">
    <source>
        <dbReference type="Proteomes" id="UP000027002"/>
    </source>
</evidence>
<dbReference type="RefSeq" id="XP_042996801.1">
    <property type="nucleotide sequence ID" value="XM_043140867.1"/>
</dbReference>
<gene>
    <name evidence="2" type="ORF">UV8b_03369</name>
</gene>
<accession>A0A8E5MG40</accession>
<evidence type="ECO:0000313" key="2">
    <source>
        <dbReference type="EMBL" id="QUC19128.1"/>
    </source>
</evidence>
<dbReference type="KEGG" id="uvi:66064147"/>
<organism evidence="2 3">
    <name type="scientific">Ustilaginoidea virens</name>
    <name type="common">Rice false smut fungus</name>
    <name type="synonym">Villosiclava virens</name>
    <dbReference type="NCBI Taxonomy" id="1159556"/>
    <lineage>
        <taxon>Eukaryota</taxon>
        <taxon>Fungi</taxon>
        <taxon>Dikarya</taxon>
        <taxon>Ascomycota</taxon>
        <taxon>Pezizomycotina</taxon>
        <taxon>Sordariomycetes</taxon>
        <taxon>Hypocreomycetidae</taxon>
        <taxon>Hypocreales</taxon>
        <taxon>Clavicipitaceae</taxon>
        <taxon>Ustilaginoidea</taxon>
    </lineage>
</organism>
<dbReference type="EMBL" id="CP072755">
    <property type="protein sequence ID" value="QUC19128.1"/>
    <property type="molecule type" value="Genomic_DNA"/>
</dbReference>
<evidence type="ECO:0008006" key="4">
    <source>
        <dbReference type="Google" id="ProtNLM"/>
    </source>
</evidence>